<protein>
    <recommendedName>
        <fullName evidence="1">N-acetyltransferase domain-containing protein</fullName>
    </recommendedName>
</protein>
<dbReference type="EMBL" id="JANBVO010000006">
    <property type="protein sequence ID" value="KAJ9151383.1"/>
    <property type="molecule type" value="Genomic_DNA"/>
</dbReference>
<dbReference type="AlphaFoldDB" id="A0AA38VX97"/>
<dbReference type="PANTHER" id="PTHR43233">
    <property type="entry name" value="FAMILY N-ACETYLTRANSFERASE, PUTATIVE (AFU_ORTHOLOGUE AFUA_6G03350)-RELATED"/>
    <property type="match status" value="1"/>
</dbReference>
<dbReference type="InterPro" id="IPR053144">
    <property type="entry name" value="Acetyltransferase_Butenolide"/>
</dbReference>
<dbReference type="Gene3D" id="3.40.630.30">
    <property type="match status" value="1"/>
</dbReference>
<dbReference type="GO" id="GO:0016747">
    <property type="term" value="F:acyltransferase activity, transferring groups other than amino-acyl groups"/>
    <property type="evidence" value="ECO:0007669"/>
    <property type="project" value="InterPro"/>
</dbReference>
<dbReference type="SUPFAM" id="SSF55729">
    <property type="entry name" value="Acyl-CoA N-acyltransferases (Nat)"/>
    <property type="match status" value="1"/>
</dbReference>
<dbReference type="InterPro" id="IPR000182">
    <property type="entry name" value="GNAT_dom"/>
</dbReference>
<reference evidence="2" key="1">
    <citation type="submission" date="2022-07" db="EMBL/GenBank/DDBJ databases">
        <title>Fungi with potential for degradation of polypropylene.</title>
        <authorList>
            <person name="Gostincar C."/>
        </authorList>
    </citation>
    <scope>NUCLEOTIDE SEQUENCE</scope>
    <source>
        <strain evidence="2">EXF-13308</strain>
    </source>
</reference>
<name>A0AA38VX97_9PEZI</name>
<evidence type="ECO:0000259" key="1">
    <source>
        <dbReference type="Pfam" id="PF00583"/>
    </source>
</evidence>
<gene>
    <name evidence="2" type="ORF">NKR23_g3080</name>
</gene>
<dbReference type="PANTHER" id="PTHR43233:SF1">
    <property type="entry name" value="FAMILY N-ACETYLTRANSFERASE, PUTATIVE (AFU_ORTHOLOGUE AFUA_6G03350)-RELATED"/>
    <property type="match status" value="1"/>
</dbReference>
<organism evidence="2 3">
    <name type="scientific">Pleurostoma richardsiae</name>
    <dbReference type="NCBI Taxonomy" id="41990"/>
    <lineage>
        <taxon>Eukaryota</taxon>
        <taxon>Fungi</taxon>
        <taxon>Dikarya</taxon>
        <taxon>Ascomycota</taxon>
        <taxon>Pezizomycotina</taxon>
        <taxon>Sordariomycetes</taxon>
        <taxon>Sordariomycetidae</taxon>
        <taxon>Calosphaeriales</taxon>
        <taxon>Pleurostomataceae</taxon>
        <taxon>Pleurostoma</taxon>
    </lineage>
</organism>
<comment type="caution">
    <text evidence="2">The sequence shown here is derived from an EMBL/GenBank/DDBJ whole genome shotgun (WGS) entry which is preliminary data.</text>
</comment>
<dbReference type="Pfam" id="PF00583">
    <property type="entry name" value="Acetyltransf_1"/>
    <property type="match status" value="1"/>
</dbReference>
<evidence type="ECO:0000313" key="2">
    <source>
        <dbReference type="EMBL" id="KAJ9151383.1"/>
    </source>
</evidence>
<keyword evidence="3" id="KW-1185">Reference proteome</keyword>
<accession>A0AA38VX97</accession>
<dbReference type="InterPro" id="IPR016181">
    <property type="entry name" value="Acyl_CoA_acyltransferase"/>
</dbReference>
<proteinExistence type="predicted"/>
<sequence>MAAERDIRSWYRQVGDTTYLCSSDPALLQLDAFNAALGSEMLWWARSLSEDSLKKIVDSCLLIALYALKPESPTQPREEAPRVQVGGARVITDWVTFGYLTDVYVLEEYQQKGLGSFMMNCLNEILEDWKDLRGFFILASGEEAAGMYSKCLKADDFFQKNEGTKIKLLEKKGPSNGLVGNPH</sequence>
<feature type="domain" description="N-acetyltransferase" evidence="1">
    <location>
        <begin position="85"/>
        <end position="151"/>
    </location>
</feature>
<dbReference type="CDD" id="cd04301">
    <property type="entry name" value="NAT_SF"/>
    <property type="match status" value="1"/>
</dbReference>
<dbReference type="Proteomes" id="UP001174694">
    <property type="component" value="Unassembled WGS sequence"/>
</dbReference>
<evidence type="ECO:0000313" key="3">
    <source>
        <dbReference type="Proteomes" id="UP001174694"/>
    </source>
</evidence>